<proteinExistence type="predicted"/>
<evidence type="ECO:0000313" key="2">
    <source>
        <dbReference type="EMBL" id="KEC56009.1"/>
    </source>
</evidence>
<dbReference type="Proteomes" id="UP000027015">
    <property type="component" value="Unassembled WGS sequence"/>
</dbReference>
<dbReference type="Pfam" id="PF08241">
    <property type="entry name" value="Methyltransf_11"/>
    <property type="match status" value="1"/>
</dbReference>
<dbReference type="CDD" id="cd02440">
    <property type="entry name" value="AdoMet_MTases"/>
    <property type="match status" value="1"/>
</dbReference>
<dbReference type="SUPFAM" id="SSF53335">
    <property type="entry name" value="S-adenosyl-L-methionine-dependent methyltransferases"/>
    <property type="match status" value="1"/>
</dbReference>
<evidence type="ECO:0000259" key="1">
    <source>
        <dbReference type="Pfam" id="PF08241"/>
    </source>
</evidence>
<name>A0A067W8B6_9HYPH</name>
<protein>
    <recommendedName>
        <fullName evidence="1">Methyltransferase type 11 domain-containing protein</fullName>
    </recommendedName>
</protein>
<dbReference type="GO" id="GO:0008757">
    <property type="term" value="F:S-adenosylmethionine-dependent methyltransferase activity"/>
    <property type="evidence" value="ECO:0007669"/>
    <property type="project" value="InterPro"/>
</dbReference>
<dbReference type="STRING" id="1134510.O9A_00234"/>
<comment type="caution">
    <text evidence="2">The sequence shown here is derived from an EMBL/GenBank/DDBJ whole genome shotgun (WGS) entry which is preliminary data.</text>
</comment>
<accession>A0A067W8B6</accession>
<sequence>MDIVTLKDFYASALGRRVQETLCDQLSLCWPDLTGKRVMGFGYALPYLSALRMRAQQCLAFMPACQGAVPWPCADKVATALVFEEDLPLPDASIDCILLVHALEYTENSFETLNEIWRVLAPNGQLIVIVPNRSGFWARNACTPFGYGEPYSRQQIVRLFEKTHFISGSIQEVVHYMPSSSYVSHFFSFLYEPIVRHLLPYFGGLLVCQAQKRVYQGLLVQRRQSRRVFMPALLPQARESSLSS</sequence>
<keyword evidence="3" id="KW-1185">Reference proteome</keyword>
<dbReference type="InterPro" id="IPR029063">
    <property type="entry name" value="SAM-dependent_MTases_sf"/>
</dbReference>
<gene>
    <name evidence="2" type="ORF">O9A_00234</name>
</gene>
<organism evidence="2 3">
    <name type="scientific">Bartonella koehlerae C-29</name>
    <dbReference type="NCBI Taxonomy" id="1134510"/>
    <lineage>
        <taxon>Bacteria</taxon>
        <taxon>Pseudomonadati</taxon>
        <taxon>Pseudomonadota</taxon>
        <taxon>Alphaproteobacteria</taxon>
        <taxon>Hyphomicrobiales</taxon>
        <taxon>Bartonellaceae</taxon>
        <taxon>Bartonella</taxon>
    </lineage>
</organism>
<dbReference type="eggNOG" id="COG2226">
    <property type="taxonomic scope" value="Bacteria"/>
</dbReference>
<dbReference type="HOGENOM" id="CLU_048277_0_0_5"/>
<dbReference type="PATRIC" id="fig|1134510.3.peg.299"/>
<feature type="domain" description="Methyltransferase type 11" evidence="1">
    <location>
        <begin position="85"/>
        <end position="128"/>
    </location>
</feature>
<evidence type="ECO:0000313" key="3">
    <source>
        <dbReference type="Proteomes" id="UP000027015"/>
    </source>
</evidence>
<reference evidence="2 3" key="1">
    <citation type="submission" date="2012-04" db="EMBL/GenBank/DDBJ databases">
        <title>The Genome Sequence of Bartonella koehlerae C-29.</title>
        <authorList>
            <consortium name="The Broad Institute Genome Sequencing Platform"/>
            <consortium name="The Broad Institute Genome Sequencing Center for Infectious Disease"/>
            <person name="Feldgarden M."/>
            <person name="Kirby J."/>
            <person name="Kosoy M."/>
            <person name="Birtles R."/>
            <person name="Probert W.S."/>
            <person name="Chiaraviglio L."/>
            <person name="Walker B."/>
            <person name="Young S.K."/>
            <person name="Zeng Q."/>
            <person name="Gargeya S."/>
            <person name="Fitzgerald M."/>
            <person name="Haas B."/>
            <person name="Abouelleil A."/>
            <person name="Alvarado L."/>
            <person name="Arachchi H.M."/>
            <person name="Berlin A.M."/>
            <person name="Chapman S.B."/>
            <person name="Goldberg J."/>
            <person name="Griggs A."/>
            <person name="Gujja S."/>
            <person name="Hansen M."/>
            <person name="Howarth C."/>
            <person name="Imamovic A."/>
            <person name="Larimer J."/>
            <person name="McCowen C."/>
            <person name="Montmayeur A."/>
            <person name="Murphy C."/>
            <person name="Neiman D."/>
            <person name="Pearson M."/>
            <person name="Priest M."/>
            <person name="Roberts A."/>
            <person name="Saif S."/>
            <person name="Shea T."/>
            <person name="Sisk P."/>
            <person name="Sykes S."/>
            <person name="Wortman J."/>
            <person name="Nusbaum C."/>
            <person name="Birren B."/>
        </authorList>
    </citation>
    <scope>NUCLEOTIDE SEQUENCE [LARGE SCALE GENOMIC DNA]</scope>
    <source>
        <strain evidence="2 3">C-29</strain>
    </source>
</reference>
<dbReference type="Gene3D" id="3.40.50.150">
    <property type="entry name" value="Vaccinia Virus protein VP39"/>
    <property type="match status" value="1"/>
</dbReference>
<dbReference type="AlphaFoldDB" id="A0A067W8B6"/>
<dbReference type="EMBL" id="AHPL01000003">
    <property type="protein sequence ID" value="KEC56009.1"/>
    <property type="molecule type" value="Genomic_DNA"/>
</dbReference>
<dbReference type="InterPro" id="IPR013216">
    <property type="entry name" value="Methyltransf_11"/>
</dbReference>